<dbReference type="OrthoDB" id="5244465at2"/>
<evidence type="ECO:0000256" key="5">
    <source>
        <dbReference type="HAMAP-Rule" id="MF_01114"/>
    </source>
</evidence>
<evidence type="ECO:0000259" key="9">
    <source>
        <dbReference type="Pfam" id="PF21982"/>
    </source>
</evidence>
<keyword evidence="11" id="KW-1185">Reference proteome</keyword>
<dbReference type="AlphaFoldDB" id="A0A3Q9ES68"/>
<dbReference type="InterPro" id="IPR003783">
    <property type="entry name" value="Regulatory_RecX"/>
</dbReference>
<evidence type="ECO:0000313" key="10">
    <source>
        <dbReference type="EMBL" id="AZQ37859.1"/>
    </source>
</evidence>
<dbReference type="InterPro" id="IPR053925">
    <property type="entry name" value="RecX_HTH_3rd"/>
</dbReference>
<dbReference type="NCBIfam" id="NF001061">
    <property type="entry name" value="PRK00117.5-1"/>
    <property type="match status" value="1"/>
</dbReference>
<evidence type="ECO:0000259" key="8">
    <source>
        <dbReference type="Pfam" id="PF21981"/>
    </source>
</evidence>
<dbReference type="EMBL" id="CP034539">
    <property type="protein sequence ID" value="AZQ37859.1"/>
    <property type="molecule type" value="Genomic_DNA"/>
</dbReference>
<dbReference type="Pfam" id="PF21981">
    <property type="entry name" value="RecX_HTH3"/>
    <property type="match status" value="1"/>
</dbReference>
<feature type="domain" description="RecX third three-helical" evidence="8">
    <location>
        <begin position="263"/>
        <end position="307"/>
    </location>
</feature>
<dbReference type="KEGG" id="scya:EJ357_34020"/>
<organism evidence="10 11">
    <name type="scientific">Streptomyces cyaneochromogenes</name>
    <dbReference type="NCBI Taxonomy" id="2496836"/>
    <lineage>
        <taxon>Bacteria</taxon>
        <taxon>Bacillati</taxon>
        <taxon>Actinomycetota</taxon>
        <taxon>Actinomycetes</taxon>
        <taxon>Kitasatosporales</taxon>
        <taxon>Streptomycetaceae</taxon>
        <taxon>Streptomyces</taxon>
    </lineage>
</organism>
<dbReference type="HAMAP" id="MF_01114">
    <property type="entry name" value="RecX"/>
    <property type="match status" value="1"/>
</dbReference>
<name>A0A3Q9ES68_9ACTN</name>
<feature type="region of interest" description="Disordered" evidence="6">
    <location>
        <begin position="1"/>
        <end position="166"/>
    </location>
</feature>
<reference evidence="10 11" key="1">
    <citation type="journal article" date="2019" name="Int. J. Syst. Evol. Microbiol.">
        <title>Streptomyces cyaneochromogenes sp. nov., a blue pigment-producing actinomycete from manganese-contaminated soil.</title>
        <authorList>
            <person name="Tang X."/>
            <person name="Zhao J."/>
            <person name="Li K."/>
            <person name="Chen Z."/>
            <person name="Sun Y."/>
            <person name="Gao J."/>
        </authorList>
    </citation>
    <scope>NUCLEOTIDE SEQUENCE [LARGE SCALE GENOMIC DNA]</scope>
    <source>
        <strain evidence="10 11">MK-45</strain>
    </source>
</reference>
<dbReference type="InterPro" id="IPR053924">
    <property type="entry name" value="RecX_HTH_2nd"/>
</dbReference>
<evidence type="ECO:0000259" key="7">
    <source>
        <dbReference type="Pfam" id="PF02631"/>
    </source>
</evidence>
<protein>
    <recommendedName>
        <fullName evidence="3 5">Regulatory protein RecX</fullName>
    </recommendedName>
</protein>
<sequence length="327" mass="34932">MTRRTDWAEYAAYPDAPLERGKGGDEGSSRMGGDVYGGDTAHDTDGGSGGTRPYGTSTRASYGGFQGESGLAYDDGPGRTYGDGSGHGAVDGEAWPEDGSVLDAEGGAPRGGSRRGRGGARYRGSEGSGGSRGRRRRGRTEPSGEDGGASSSSRAEERTPPGDPVEQARAICLRLLTGTPRTRKQLADALRKREIPDDAAEEVLSRFEEVGLINDSAFADAWVESRHHGRGLARRALARELRTKGVDSTLIDAAVAQLDSEQEEATARELVARKLGSTRGLDRDKRLRRLAGMLARKGYPEGMALRVVRQALEEEGEDTEFLEDEGF</sequence>
<dbReference type="GO" id="GO:0006282">
    <property type="term" value="P:regulation of DNA repair"/>
    <property type="evidence" value="ECO:0007669"/>
    <property type="project" value="UniProtKB-UniRule"/>
</dbReference>
<dbReference type="InterPro" id="IPR036388">
    <property type="entry name" value="WH-like_DNA-bd_sf"/>
</dbReference>
<feature type="domain" description="RecX first three-helical" evidence="9">
    <location>
        <begin position="168"/>
        <end position="206"/>
    </location>
</feature>
<feature type="compositionally biased region" description="Gly residues" evidence="6">
    <location>
        <begin position="79"/>
        <end position="89"/>
    </location>
</feature>
<dbReference type="Proteomes" id="UP000280298">
    <property type="component" value="Chromosome"/>
</dbReference>
<dbReference type="PANTHER" id="PTHR33602:SF1">
    <property type="entry name" value="REGULATORY PROTEIN RECX FAMILY PROTEIN"/>
    <property type="match status" value="1"/>
</dbReference>
<dbReference type="GO" id="GO:0005737">
    <property type="term" value="C:cytoplasm"/>
    <property type="evidence" value="ECO:0007669"/>
    <property type="project" value="UniProtKB-SubCell"/>
</dbReference>
<evidence type="ECO:0000256" key="3">
    <source>
        <dbReference type="ARBA" id="ARBA00018111"/>
    </source>
</evidence>
<dbReference type="InterPro" id="IPR053926">
    <property type="entry name" value="RecX_HTH_1st"/>
</dbReference>
<evidence type="ECO:0000256" key="4">
    <source>
        <dbReference type="ARBA" id="ARBA00022490"/>
    </source>
</evidence>
<feature type="compositionally biased region" description="Basic and acidic residues" evidence="6">
    <location>
        <begin position="17"/>
        <end position="28"/>
    </location>
</feature>
<dbReference type="Pfam" id="PF21982">
    <property type="entry name" value="RecX_HTH1"/>
    <property type="match status" value="1"/>
</dbReference>
<accession>A0A3Q9ES68</accession>
<comment type="similarity">
    <text evidence="2 5">Belongs to the RecX family.</text>
</comment>
<comment type="function">
    <text evidence="5">Modulates RecA activity.</text>
</comment>
<evidence type="ECO:0000256" key="1">
    <source>
        <dbReference type="ARBA" id="ARBA00004496"/>
    </source>
</evidence>
<evidence type="ECO:0000256" key="2">
    <source>
        <dbReference type="ARBA" id="ARBA00009695"/>
    </source>
</evidence>
<comment type="subcellular location">
    <subcellularLocation>
        <location evidence="1 5">Cytoplasm</location>
    </subcellularLocation>
</comment>
<dbReference type="Gene3D" id="1.10.10.10">
    <property type="entry name" value="Winged helix-like DNA-binding domain superfamily/Winged helix DNA-binding domain"/>
    <property type="match status" value="2"/>
</dbReference>
<dbReference type="Pfam" id="PF02631">
    <property type="entry name" value="RecX_HTH2"/>
    <property type="match status" value="1"/>
</dbReference>
<feature type="domain" description="RecX second three-helical" evidence="7">
    <location>
        <begin position="214"/>
        <end position="254"/>
    </location>
</feature>
<dbReference type="RefSeq" id="WP_126395524.1">
    <property type="nucleotide sequence ID" value="NZ_CP034539.1"/>
</dbReference>
<evidence type="ECO:0000256" key="6">
    <source>
        <dbReference type="SAM" id="MobiDB-lite"/>
    </source>
</evidence>
<proteinExistence type="inferred from homology"/>
<dbReference type="PANTHER" id="PTHR33602">
    <property type="entry name" value="REGULATORY PROTEIN RECX FAMILY PROTEIN"/>
    <property type="match status" value="1"/>
</dbReference>
<gene>
    <name evidence="5 10" type="primary">recX</name>
    <name evidence="10" type="ORF">EJ357_34020</name>
</gene>
<keyword evidence="4 5" id="KW-0963">Cytoplasm</keyword>
<evidence type="ECO:0000313" key="11">
    <source>
        <dbReference type="Proteomes" id="UP000280298"/>
    </source>
</evidence>